<reference evidence="6" key="1">
    <citation type="journal article" date="2021" name="PeerJ">
        <title>Extensive microbial diversity within the chicken gut microbiome revealed by metagenomics and culture.</title>
        <authorList>
            <person name="Gilroy R."/>
            <person name="Ravi A."/>
            <person name="Getino M."/>
            <person name="Pursley I."/>
            <person name="Horton D.L."/>
            <person name="Alikhan N.F."/>
            <person name="Baker D."/>
            <person name="Gharbi K."/>
            <person name="Hall N."/>
            <person name="Watson M."/>
            <person name="Adriaenssens E.M."/>
            <person name="Foster-Nyarko E."/>
            <person name="Jarju S."/>
            <person name="Secka A."/>
            <person name="Antonio M."/>
            <person name="Oren A."/>
            <person name="Chaudhuri R.R."/>
            <person name="La Ragione R."/>
            <person name="Hildebrand F."/>
            <person name="Pallen M.J."/>
        </authorList>
    </citation>
    <scope>NUCLEOTIDE SEQUENCE</scope>
    <source>
        <strain evidence="6">CHK196-7946</strain>
    </source>
</reference>
<evidence type="ECO:0000313" key="7">
    <source>
        <dbReference type="Proteomes" id="UP000823902"/>
    </source>
</evidence>
<reference evidence="6" key="2">
    <citation type="submission" date="2021-04" db="EMBL/GenBank/DDBJ databases">
        <authorList>
            <person name="Gilroy R."/>
        </authorList>
    </citation>
    <scope>NUCLEOTIDE SEQUENCE</scope>
    <source>
        <strain evidence="6">CHK196-7946</strain>
    </source>
</reference>
<evidence type="ECO:0000256" key="3">
    <source>
        <dbReference type="ARBA" id="ARBA00023014"/>
    </source>
</evidence>
<evidence type="ECO:0000313" key="6">
    <source>
        <dbReference type="EMBL" id="HJC73880.1"/>
    </source>
</evidence>
<dbReference type="Gene3D" id="1.10.1060.10">
    <property type="entry name" value="Alpha-helical ferredoxin"/>
    <property type="match status" value="1"/>
</dbReference>
<keyword evidence="2" id="KW-0408">Iron</keyword>
<keyword evidence="3" id="KW-0411">Iron-sulfur</keyword>
<proteinExistence type="predicted"/>
<dbReference type="SUPFAM" id="SSF51971">
    <property type="entry name" value="Nucleotide-binding domain"/>
    <property type="match status" value="1"/>
</dbReference>
<feature type="domain" description="4Fe-4S ferredoxin-type" evidence="5">
    <location>
        <begin position="287"/>
        <end position="316"/>
    </location>
</feature>
<dbReference type="PANTHER" id="PTHR42783:SF3">
    <property type="entry name" value="GLUTAMATE SYNTHASE [NADPH] SMALL CHAIN-RELATED"/>
    <property type="match status" value="1"/>
</dbReference>
<dbReference type="GO" id="GO:0016491">
    <property type="term" value="F:oxidoreductase activity"/>
    <property type="evidence" value="ECO:0007669"/>
    <property type="project" value="InterPro"/>
</dbReference>
<evidence type="ECO:0000256" key="4">
    <source>
        <dbReference type="SAM" id="MobiDB-lite"/>
    </source>
</evidence>
<dbReference type="InterPro" id="IPR036188">
    <property type="entry name" value="FAD/NAD-bd_sf"/>
</dbReference>
<gene>
    <name evidence="6" type="ORF">H9697_02860</name>
</gene>
<dbReference type="Pfam" id="PF14691">
    <property type="entry name" value="Fer4_20"/>
    <property type="match status" value="1"/>
</dbReference>
<dbReference type="InterPro" id="IPR017900">
    <property type="entry name" value="4Fe4S_Fe_S_CS"/>
</dbReference>
<dbReference type="PROSITE" id="PS00198">
    <property type="entry name" value="4FE4S_FER_1"/>
    <property type="match status" value="2"/>
</dbReference>
<dbReference type="InterPro" id="IPR017896">
    <property type="entry name" value="4Fe4S_Fe-S-bd"/>
</dbReference>
<protein>
    <submittedName>
        <fullName evidence="6">FAD-dependent oxidoreductase</fullName>
    </submittedName>
</protein>
<sequence length="932" mass="102967">MSEERKLILKLGQMITDRIGHKVTVDDPEYWGLAEVLTDEMAEVCLSMKVRKPMTLEQIAKKSGKDKARVQQLLDEMSVIGMIEYNWENEDRHKQYVLPMFVPGCAEFMMMNKKQTEEHPVLADFFENMSRLPLEKVTPMVPPGGSGIGMHVIPVEKAIPAHQQSASVEHISHWLKKYQDKYAVGACSCRRQQTMRGEGCGEIEGDLCIGVGDMADYLVETGKGRYIDLDEVMEILERAERNGFVHQITNIDGENKIFAICNCAPGVCNGLRTSQLFNTPNMSRSAYRAHVEKEKCVACGKCVEVCPVGAAKLGQKLCTKHGEIKYPKALLPDAEKWGRDKWDSDYKDHAKINCYETGTSPCKTACPAHLAVQGYIKMAAEGRYMDALKLIKQDNPFPAVCGAICNRRCEDACTRGTVDKAVAIDEIKKFIAEKELHEEHRYVPLCENHEGKQFEQKIAVIGAGPAGMSAAYYLRTKGYPVTVFEKEKRPGGMLLNGIPSFRLEKSVIEAEIDVLRQMDVEFRCGVEVGKDVTIPQLREQGYKAFYVAVGAQGGRKARVPGEDAEGVQTGVDFLRKINLAEETVMSADHADDPGSVDSPDNADRPGSGKVPDCEKFPADVRLHGRTVVIGGGNVAIDVARTALRSGSESVGMYCLESPAEMPAAADEVAEAREEGIVVWNGWGPKEILTDNGKVRGIVLKKCVSVFDAEGRFAPVYDEDDCITVECENVILSIGQSICWGELLKDTAVEFNRNGTAKADPVTYQTKEPDIFVGGDVYTGPKFAIDAIAAGKQGCESIHRFVHKGHSLTLGRDLRQFIELDKDSAVIEEFDNAKRQIPGKKAGIAKESFRDLRSTFTEEQVKTEAARCLGCGATVVDENKCIGCGLCTTRCEFDAIHLSRDLPEMSTMRKAEDKLKGILPYALKRAIKIKMKK</sequence>
<evidence type="ECO:0000256" key="1">
    <source>
        <dbReference type="ARBA" id="ARBA00022723"/>
    </source>
</evidence>
<comment type="caution">
    <text evidence="6">The sequence shown here is derived from an EMBL/GenBank/DDBJ whole genome shotgun (WGS) entry which is preliminary data.</text>
</comment>
<dbReference type="Gene3D" id="3.50.50.60">
    <property type="entry name" value="FAD/NAD(P)-binding domain"/>
    <property type="match status" value="2"/>
</dbReference>
<feature type="domain" description="4Fe-4S ferredoxin-type" evidence="5">
    <location>
        <begin position="871"/>
        <end position="900"/>
    </location>
</feature>
<dbReference type="Pfam" id="PF00037">
    <property type="entry name" value="Fer4"/>
    <property type="match status" value="2"/>
</dbReference>
<dbReference type="SUPFAM" id="SSF46548">
    <property type="entry name" value="alpha-helical ferredoxin"/>
    <property type="match status" value="3"/>
</dbReference>
<organism evidence="6 7">
    <name type="scientific">Candidatus Mediterraneibacter faecavium</name>
    <dbReference type="NCBI Taxonomy" id="2838668"/>
    <lineage>
        <taxon>Bacteria</taxon>
        <taxon>Bacillati</taxon>
        <taxon>Bacillota</taxon>
        <taxon>Clostridia</taxon>
        <taxon>Lachnospirales</taxon>
        <taxon>Lachnospiraceae</taxon>
        <taxon>Mediterraneibacter</taxon>
    </lineage>
</organism>
<feature type="region of interest" description="Disordered" evidence="4">
    <location>
        <begin position="586"/>
        <end position="615"/>
    </location>
</feature>
<dbReference type="PRINTS" id="PR00419">
    <property type="entry name" value="ADXRDTASE"/>
</dbReference>
<dbReference type="InterPro" id="IPR009051">
    <property type="entry name" value="Helical_ferredxn"/>
</dbReference>
<dbReference type="AlphaFoldDB" id="A0A9D2Q9G2"/>
<dbReference type="GO" id="GO:0051536">
    <property type="term" value="F:iron-sulfur cluster binding"/>
    <property type="evidence" value="ECO:0007669"/>
    <property type="project" value="UniProtKB-KW"/>
</dbReference>
<name>A0A9D2Q9G2_9FIRM</name>
<dbReference type="PANTHER" id="PTHR42783">
    <property type="entry name" value="GLUTAMATE SYNTHASE [NADPH] SMALL CHAIN"/>
    <property type="match status" value="1"/>
</dbReference>
<evidence type="ECO:0000259" key="5">
    <source>
        <dbReference type="PROSITE" id="PS51379"/>
    </source>
</evidence>
<accession>A0A9D2Q9G2</accession>
<dbReference type="Gene3D" id="3.30.70.20">
    <property type="match status" value="2"/>
</dbReference>
<dbReference type="EMBL" id="DWVY01000012">
    <property type="protein sequence ID" value="HJC73880.1"/>
    <property type="molecule type" value="Genomic_DNA"/>
</dbReference>
<evidence type="ECO:0000256" key="2">
    <source>
        <dbReference type="ARBA" id="ARBA00023004"/>
    </source>
</evidence>
<dbReference type="InterPro" id="IPR023753">
    <property type="entry name" value="FAD/NAD-binding_dom"/>
</dbReference>
<dbReference type="PROSITE" id="PS51379">
    <property type="entry name" value="4FE4S_FER_2"/>
    <property type="match status" value="2"/>
</dbReference>
<dbReference type="Pfam" id="PF07992">
    <property type="entry name" value="Pyr_redox_2"/>
    <property type="match status" value="1"/>
</dbReference>
<keyword evidence="1" id="KW-0479">Metal-binding</keyword>
<dbReference type="InterPro" id="IPR028261">
    <property type="entry name" value="DPD_II"/>
</dbReference>
<dbReference type="Proteomes" id="UP000823902">
    <property type="component" value="Unassembled WGS sequence"/>
</dbReference>
<dbReference type="GO" id="GO:0046872">
    <property type="term" value="F:metal ion binding"/>
    <property type="evidence" value="ECO:0007669"/>
    <property type="project" value="UniProtKB-KW"/>
</dbReference>